<dbReference type="Proteomes" id="UP000646244">
    <property type="component" value="Unassembled WGS sequence"/>
</dbReference>
<feature type="transmembrane region" description="Helical" evidence="1">
    <location>
        <begin position="755"/>
        <end position="781"/>
    </location>
</feature>
<gene>
    <name evidence="2" type="ORF">GCM10010507_54120</name>
</gene>
<evidence type="ECO:0000313" key="2">
    <source>
        <dbReference type="EMBL" id="GHC68768.1"/>
    </source>
</evidence>
<proteinExistence type="predicted"/>
<accession>A0A918U0U2</accession>
<dbReference type="AlphaFoldDB" id="A0A918U0U2"/>
<evidence type="ECO:0008006" key="4">
    <source>
        <dbReference type="Google" id="ProtNLM"/>
    </source>
</evidence>
<comment type="caution">
    <text evidence="2">The sequence shown here is derived from an EMBL/GenBank/DDBJ whole genome shotgun (WGS) entry which is preliminary data.</text>
</comment>
<feature type="transmembrane region" description="Helical" evidence="1">
    <location>
        <begin position="674"/>
        <end position="691"/>
    </location>
</feature>
<reference evidence="2" key="1">
    <citation type="journal article" date="2014" name="Int. J. Syst. Evol. Microbiol.">
        <title>Complete genome sequence of Corynebacterium casei LMG S-19264T (=DSM 44701T), isolated from a smear-ripened cheese.</title>
        <authorList>
            <consortium name="US DOE Joint Genome Institute (JGI-PGF)"/>
            <person name="Walter F."/>
            <person name="Albersmeier A."/>
            <person name="Kalinowski J."/>
            <person name="Ruckert C."/>
        </authorList>
    </citation>
    <scope>NUCLEOTIDE SEQUENCE</scope>
    <source>
        <strain evidence="2">JCM 4633</strain>
    </source>
</reference>
<evidence type="ECO:0000256" key="1">
    <source>
        <dbReference type="SAM" id="Phobius"/>
    </source>
</evidence>
<dbReference type="EMBL" id="BMVB01000026">
    <property type="protein sequence ID" value="GHC68768.1"/>
    <property type="molecule type" value="Genomic_DNA"/>
</dbReference>
<evidence type="ECO:0000313" key="3">
    <source>
        <dbReference type="Proteomes" id="UP000646244"/>
    </source>
</evidence>
<keyword evidence="1" id="KW-1133">Transmembrane helix</keyword>
<protein>
    <recommendedName>
        <fullName evidence="4">Membrane-associated oxidoreductase</fullName>
    </recommendedName>
</protein>
<keyword evidence="1" id="KW-0472">Membrane</keyword>
<reference evidence="2" key="2">
    <citation type="submission" date="2020-09" db="EMBL/GenBank/DDBJ databases">
        <authorList>
            <person name="Sun Q."/>
            <person name="Ohkuma M."/>
        </authorList>
    </citation>
    <scope>NUCLEOTIDE SEQUENCE</scope>
    <source>
        <strain evidence="2">JCM 4633</strain>
    </source>
</reference>
<name>A0A918U0U2_STRCJ</name>
<sequence length="789" mass="85999">MAVMPLSCRPKRPTESIRPEGVVEVHVVDSIKEGAVADFSGDGPPQERGRHPRVRGPLIRELCLGKDPSTPRGMHGKDTVHIKGLTITGQIDLVDADIPCRILLTDCIFECGLDLRNAHAKQSIRLTGCRLPSFAADRMFSPGDLELCAVTVQGEATFVETHLHGDLRCTGSTFENPKGSAIDCTGMTIKDSVHFDGLKATGVVSLTSAHISGNLDFRRSTLHNPQGQCLDGTHLTVDGDLIWENDFKAHGEVCLRWARLKALRGSGASLTAQSTPALQAEGIHVTENIILDEGFTARGEVQMVAARVENKIRFSNATLERSGGRALHAERIEAGEVYLNETQISGEVCLVGAEIQSQLNCTGGTFNRDGGKYALNAALLVCRGEVYLDDGFTAAGEVRLTGAEAKRELNCTGGTFENEAGCALNADGMTTQGSVFLDKRFSAVGEVRFARATVGRQLDCAGGTFKNIGGMALDVSGMVCEGDVKLSEGFSAAGTVKLEGTRITRDLDCQRGTFYAANGTAFLGTELQVGGSFLWKSVELDAGTVDLSFASVRIFKDDRESWPTNDGRKHELTGFTYESLVSEMTADNRETWLENTPTYSAQPYQQLALVHLQGGQTDRAMHITMANHRDRRKRGEWGKARRGKKLTPGIWAAKSWDVFIGWTVRYGYQFHRPLLTLLVIGLTNIVLFYIANNTGVMHPTSRSLAEGKALSDKCDGNYPCFVPPVYAFEILTPVLNLRQINYWLPTPTDPWGKFLFAWVVFNIALGWLASIAIAGGLTYYFSGDRRARS</sequence>
<keyword evidence="1" id="KW-0812">Transmembrane</keyword>
<organism evidence="2 3">
    <name type="scientific">Streptomyces cinnamoneus</name>
    <name type="common">Streptoverticillium cinnamoneum</name>
    <dbReference type="NCBI Taxonomy" id="53446"/>
    <lineage>
        <taxon>Bacteria</taxon>
        <taxon>Bacillati</taxon>
        <taxon>Actinomycetota</taxon>
        <taxon>Actinomycetes</taxon>
        <taxon>Kitasatosporales</taxon>
        <taxon>Streptomycetaceae</taxon>
        <taxon>Streptomyces</taxon>
        <taxon>Streptomyces cinnamoneus group</taxon>
    </lineage>
</organism>